<accession>A0ABX8BH95</accession>
<keyword evidence="1" id="KW-1133">Transmembrane helix</keyword>
<keyword evidence="1" id="KW-0812">Transmembrane</keyword>
<organism evidence="2 3">
    <name type="scientific">Nocardiopsis changdeensis</name>
    <dbReference type="NCBI Taxonomy" id="2831969"/>
    <lineage>
        <taxon>Bacteria</taxon>
        <taxon>Bacillati</taxon>
        <taxon>Actinomycetota</taxon>
        <taxon>Actinomycetes</taxon>
        <taxon>Streptosporangiales</taxon>
        <taxon>Nocardiopsidaceae</taxon>
        <taxon>Nocardiopsis</taxon>
    </lineage>
</organism>
<protein>
    <recommendedName>
        <fullName evidence="4">DUF983 domain-containing protein</fullName>
    </recommendedName>
</protein>
<reference evidence="2 3" key="1">
    <citation type="submission" date="2021-05" db="EMBL/GenBank/DDBJ databases">
        <title>Direct Submission.</title>
        <authorList>
            <person name="Li K."/>
            <person name="Gao J."/>
        </authorList>
    </citation>
    <scope>NUCLEOTIDE SEQUENCE [LARGE SCALE GENOMIC DNA]</scope>
    <source>
        <strain evidence="2 3">Mg02</strain>
    </source>
</reference>
<name>A0ABX8BH95_9ACTN</name>
<evidence type="ECO:0008006" key="4">
    <source>
        <dbReference type="Google" id="ProtNLM"/>
    </source>
</evidence>
<feature type="transmembrane region" description="Helical" evidence="1">
    <location>
        <begin position="70"/>
        <end position="91"/>
    </location>
</feature>
<evidence type="ECO:0000313" key="3">
    <source>
        <dbReference type="Proteomes" id="UP000676079"/>
    </source>
</evidence>
<feature type="transmembrane region" description="Helical" evidence="1">
    <location>
        <begin position="97"/>
        <end position="117"/>
    </location>
</feature>
<evidence type="ECO:0000256" key="1">
    <source>
        <dbReference type="SAM" id="Phobius"/>
    </source>
</evidence>
<dbReference type="EMBL" id="CP074133">
    <property type="protein sequence ID" value="QUX21589.1"/>
    <property type="molecule type" value="Genomic_DNA"/>
</dbReference>
<gene>
    <name evidence="2" type="ORF">KGD84_24805</name>
</gene>
<dbReference type="RefSeq" id="WP_220562813.1">
    <property type="nucleotide sequence ID" value="NZ_CP074133.1"/>
</dbReference>
<keyword evidence="1" id="KW-0472">Membrane</keyword>
<sequence length="147" mass="15798">MPERPSPVATVRLAHSRRRNHTGQSVTVKVRRPATGAVIHPVVCPTCEEEFTVEVHSLESIRDRVRPRRLVRGGALLALAVALLAAAVAAYPNISLTYSWAGVAVFLAVVAVVHLAGTRHDQGLGTLRRAADDRALPLAGFAGHFLF</sequence>
<keyword evidence="3" id="KW-1185">Reference proteome</keyword>
<dbReference type="Proteomes" id="UP000676079">
    <property type="component" value="Chromosome"/>
</dbReference>
<evidence type="ECO:0000313" key="2">
    <source>
        <dbReference type="EMBL" id="QUX21589.1"/>
    </source>
</evidence>
<proteinExistence type="predicted"/>